<evidence type="ECO:0000313" key="2">
    <source>
        <dbReference type="EMBL" id="GIY64018.1"/>
    </source>
</evidence>
<feature type="region of interest" description="Disordered" evidence="1">
    <location>
        <begin position="58"/>
        <end position="120"/>
    </location>
</feature>
<gene>
    <name evidence="2" type="primary">AVEN_223036_1</name>
    <name evidence="2" type="ORF">CEXT_580881</name>
</gene>
<protein>
    <submittedName>
        <fullName evidence="2">CAC1F_C domain-containing protein</fullName>
    </submittedName>
</protein>
<feature type="compositionally biased region" description="Polar residues" evidence="1">
    <location>
        <begin position="87"/>
        <end position="98"/>
    </location>
</feature>
<dbReference type="EMBL" id="BPLR01013815">
    <property type="protein sequence ID" value="GIY64018.1"/>
    <property type="molecule type" value="Genomic_DNA"/>
</dbReference>
<sequence length="143" mass="15203">MNGVEIPNNLQKYNPDERVIGSAENLVGRVLQEQGLGRYCDPEFVKATQRELAEAINLSPKSWTAPPTASCRPPSAAAATPTCTSPLKCQTTTTSRAYGTSGPAPSRTTTTAGTTSTSATRASSRASYSSAFFFLCREQFSSL</sequence>
<dbReference type="Proteomes" id="UP001054945">
    <property type="component" value="Unassembled WGS sequence"/>
</dbReference>
<feature type="compositionally biased region" description="Low complexity" evidence="1">
    <location>
        <begin position="64"/>
        <end position="86"/>
    </location>
</feature>
<reference evidence="2 3" key="1">
    <citation type="submission" date="2021-06" db="EMBL/GenBank/DDBJ databases">
        <title>Caerostris extrusa draft genome.</title>
        <authorList>
            <person name="Kono N."/>
            <person name="Arakawa K."/>
        </authorList>
    </citation>
    <scope>NUCLEOTIDE SEQUENCE [LARGE SCALE GENOMIC DNA]</scope>
</reference>
<proteinExistence type="predicted"/>
<accession>A0AAV4V1V8</accession>
<dbReference type="AlphaFoldDB" id="A0AAV4V1V8"/>
<keyword evidence="3" id="KW-1185">Reference proteome</keyword>
<name>A0AAV4V1V8_CAEEX</name>
<comment type="caution">
    <text evidence="2">The sequence shown here is derived from an EMBL/GenBank/DDBJ whole genome shotgun (WGS) entry which is preliminary data.</text>
</comment>
<evidence type="ECO:0000256" key="1">
    <source>
        <dbReference type="SAM" id="MobiDB-lite"/>
    </source>
</evidence>
<feature type="compositionally biased region" description="Low complexity" evidence="1">
    <location>
        <begin position="99"/>
        <end position="120"/>
    </location>
</feature>
<organism evidence="2 3">
    <name type="scientific">Caerostris extrusa</name>
    <name type="common">Bark spider</name>
    <name type="synonym">Caerostris bankana</name>
    <dbReference type="NCBI Taxonomy" id="172846"/>
    <lineage>
        <taxon>Eukaryota</taxon>
        <taxon>Metazoa</taxon>
        <taxon>Ecdysozoa</taxon>
        <taxon>Arthropoda</taxon>
        <taxon>Chelicerata</taxon>
        <taxon>Arachnida</taxon>
        <taxon>Araneae</taxon>
        <taxon>Araneomorphae</taxon>
        <taxon>Entelegynae</taxon>
        <taxon>Araneoidea</taxon>
        <taxon>Araneidae</taxon>
        <taxon>Caerostris</taxon>
    </lineage>
</organism>
<evidence type="ECO:0000313" key="3">
    <source>
        <dbReference type="Proteomes" id="UP001054945"/>
    </source>
</evidence>